<dbReference type="SUPFAM" id="SSF52833">
    <property type="entry name" value="Thioredoxin-like"/>
    <property type="match status" value="1"/>
</dbReference>
<evidence type="ECO:0000259" key="7">
    <source>
        <dbReference type="PROSITE" id="PS50405"/>
    </source>
</evidence>
<evidence type="ECO:0000256" key="2">
    <source>
        <dbReference type="ARBA" id="ARBA00009899"/>
    </source>
</evidence>
<name>A0A433TVX4_ELYCH</name>
<dbReference type="InterPro" id="IPR051369">
    <property type="entry name" value="GST_Theta"/>
</dbReference>
<dbReference type="SUPFAM" id="SSF47616">
    <property type="entry name" value="GST C-terminal domain-like"/>
    <property type="match status" value="1"/>
</dbReference>
<reference evidence="8 9" key="1">
    <citation type="submission" date="2019-01" db="EMBL/GenBank/DDBJ databases">
        <title>A draft genome assembly of the solar-powered sea slug Elysia chlorotica.</title>
        <authorList>
            <person name="Cai H."/>
            <person name="Li Q."/>
            <person name="Fang X."/>
            <person name="Li J."/>
            <person name="Curtis N.E."/>
            <person name="Altenburger A."/>
            <person name="Shibata T."/>
            <person name="Feng M."/>
            <person name="Maeda T."/>
            <person name="Schwartz J.A."/>
            <person name="Shigenobu S."/>
            <person name="Lundholm N."/>
            <person name="Nishiyama T."/>
            <person name="Yang H."/>
            <person name="Hasebe M."/>
            <person name="Li S."/>
            <person name="Pierce S.K."/>
            <person name="Wang J."/>
        </authorList>
    </citation>
    <scope>NUCLEOTIDE SEQUENCE [LARGE SCALE GENOMIC DNA]</scope>
    <source>
        <strain evidence="8">EC2010</strain>
        <tissue evidence="8">Whole organism of an adult</tissue>
    </source>
</reference>
<comment type="similarity">
    <text evidence="2">Belongs to the GST superfamily. Theta family.</text>
</comment>
<dbReference type="InterPro" id="IPR040075">
    <property type="entry name" value="GST_N_Theta"/>
</dbReference>
<dbReference type="PROSITE" id="PS50405">
    <property type="entry name" value="GST_CTER"/>
    <property type="match status" value="1"/>
</dbReference>
<evidence type="ECO:0000259" key="6">
    <source>
        <dbReference type="PROSITE" id="PS50404"/>
    </source>
</evidence>
<dbReference type="Gene3D" id="1.20.1050.10">
    <property type="match status" value="1"/>
</dbReference>
<proteinExistence type="inferred from homology"/>
<evidence type="ECO:0000313" key="9">
    <source>
        <dbReference type="Proteomes" id="UP000271974"/>
    </source>
</evidence>
<dbReference type="OrthoDB" id="422574at2759"/>
<sequence length="229" mass="26740">MPLRVYYDLMSQPSRAVYIFLRLNNVPFEAKPVALRKGEHFGEEYKKINPFSLVPAIDDDGFKLTESIGILKYLIGKYDLEEHWYPRQSLEKQARVEEYLHWQHLNTRLLCASLFQNLLIIPKATGKPIDHAVADKFRKKVSSMVTQLEGYFLKDRKYLAGDEISIADIFGACELMQLFGCHEHGLFEKSPIIKAWMDRVRKDTNPHFDEAHKMIYRTNTLYKEIAAKL</sequence>
<protein>
    <recommendedName>
        <fullName evidence="10">Glutathione transferase</fullName>
    </recommendedName>
</protein>
<dbReference type="SFLD" id="SFLDS00019">
    <property type="entry name" value="Glutathione_Transferase_(cytos"/>
    <property type="match status" value="1"/>
</dbReference>
<dbReference type="Pfam" id="PF00043">
    <property type="entry name" value="GST_C"/>
    <property type="match status" value="1"/>
</dbReference>
<dbReference type="PANTHER" id="PTHR43917">
    <property type="match status" value="1"/>
</dbReference>
<dbReference type="InterPro" id="IPR004045">
    <property type="entry name" value="Glutathione_S-Trfase_N"/>
</dbReference>
<dbReference type="PANTHER" id="PTHR43917:SF8">
    <property type="entry name" value="GH16740P-RELATED"/>
    <property type="match status" value="1"/>
</dbReference>
<feature type="domain" description="GST C-terminal" evidence="7">
    <location>
        <begin position="89"/>
        <end position="222"/>
    </location>
</feature>
<dbReference type="STRING" id="188477.A0A433TVX4"/>
<keyword evidence="4" id="KW-0808">Transferase</keyword>
<dbReference type="Pfam" id="PF02798">
    <property type="entry name" value="GST_N"/>
    <property type="match status" value="1"/>
</dbReference>
<comment type="subcellular location">
    <subcellularLocation>
        <location evidence="1">Cytoplasm</location>
    </subcellularLocation>
</comment>
<evidence type="ECO:0000256" key="5">
    <source>
        <dbReference type="ARBA" id="ARBA00047960"/>
    </source>
</evidence>
<evidence type="ECO:0000313" key="8">
    <source>
        <dbReference type="EMBL" id="RUS85730.1"/>
    </source>
</evidence>
<dbReference type="Proteomes" id="UP000271974">
    <property type="component" value="Unassembled WGS sequence"/>
</dbReference>
<dbReference type="GO" id="GO:0005737">
    <property type="term" value="C:cytoplasm"/>
    <property type="evidence" value="ECO:0007669"/>
    <property type="project" value="UniProtKB-SubCell"/>
</dbReference>
<dbReference type="InterPro" id="IPR040077">
    <property type="entry name" value="GST_C_Theta"/>
</dbReference>
<evidence type="ECO:0000256" key="3">
    <source>
        <dbReference type="ARBA" id="ARBA00022490"/>
    </source>
</evidence>
<dbReference type="PROSITE" id="PS50404">
    <property type="entry name" value="GST_NTER"/>
    <property type="match status" value="1"/>
</dbReference>
<dbReference type="GO" id="GO:0006749">
    <property type="term" value="P:glutathione metabolic process"/>
    <property type="evidence" value="ECO:0007669"/>
    <property type="project" value="TreeGrafter"/>
</dbReference>
<dbReference type="CDD" id="cd03050">
    <property type="entry name" value="GST_N_Theta"/>
    <property type="match status" value="1"/>
</dbReference>
<evidence type="ECO:0000256" key="1">
    <source>
        <dbReference type="ARBA" id="ARBA00004496"/>
    </source>
</evidence>
<dbReference type="InterPro" id="IPR040079">
    <property type="entry name" value="Glutathione_S-Trfase"/>
</dbReference>
<keyword evidence="9" id="KW-1185">Reference proteome</keyword>
<dbReference type="Gene3D" id="3.40.30.10">
    <property type="entry name" value="Glutaredoxin"/>
    <property type="match status" value="1"/>
</dbReference>
<comment type="catalytic activity">
    <reaction evidence="5">
        <text>RX + glutathione = an S-substituted glutathione + a halide anion + H(+)</text>
        <dbReference type="Rhea" id="RHEA:16437"/>
        <dbReference type="ChEBI" id="CHEBI:15378"/>
        <dbReference type="ChEBI" id="CHEBI:16042"/>
        <dbReference type="ChEBI" id="CHEBI:17792"/>
        <dbReference type="ChEBI" id="CHEBI:57925"/>
        <dbReference type="ChEBI" id="CHEBI:90779"/>
        <dbReference type="EC" id="2.5.1.18"/>
    </reaction>
</comment>
<dbReference type="SFLD" id="SFLDG01153">
    <property type="entry name" value="Main.4:_Theta-like"/>
    <property type="match status" value="1"/>
</dbReference>
<dbReference type="InterPro" id="IPR004046">
    <property type="entry name" value="GST_C"/>
</dbReference>
<gene>
    <name evidence="8" type="ORF">EGW08_006524</name>
</gene>
<dbReference type="InterPro" id="IPR036282">
    <property type="entry name" value="Glutathione-S-Trfase_C_sf"/>
</dbReference>
<accession>A0A433TVX4</accession>
<dbReference type="FunFam" id="3.40.30.10:FF:000176">
    <property type="entry name" value="Glutathione S-transferase theta-1"/>
    <property type="match status" value="1"/>
</dbReference>
<dbReference type="GO" id="GO:0004364">
    <property type="term" value="F:glutathione transferase activity"/>
    <property type="evidence" value="ECO:0007669"/>
    <property type="project" value="UniProtKB-EC"/>
</dbReference>
<dbReference type="SFLD" id="SFLDG00358">
    <property type="entry name" value="Main_(cytGST)"/>
    <property type="match status" value="1"/>
</dbReference>
<evidence type="ECO:0000256" key="4">
    <source>
        <dbReference type="ARBA" id="ARBA00022679"/>
    </source>
</evidence>
<dbReference type="AlphaFoldDB" id="A0A433TVX4"/>
<dbReference type="CDD" id="cd03183">
    <property type="entry name" value="GST_C_Theta"/>
    <property type="match status" value="1"/>
</dbReference>
<keyword evidence="3" id="KW-0963">Cytoplasm</keyword>
<dbReference type="InterPro" id="IPR010987">
    <property type="entry name" value="Glutathione-S-Trfase_C-like"/>
</dbReference>
<evidence type="ECO:0008006" key="10">
    <source>
        <dbReference type="Google" id="ProtNLM"/>
    </source>
</evidence>
<dbReference type="InterPro" id="IPR036249">
    <property type="entry name" value="Thioredoxin-like_sf"/>
</dbReference>
<comment type="caution">
    <text evidence="8">The sequence shown here is derived from an EMBL/GenBank/DDBJ whole genome shotgun (WGS) entry which is preliminary data.</text>
</comment>
<dbReference type="FunFam" id="1.20.1050.10:FF:000039">
    <property type="entry name" value="Glutathione S-transferase theta-1"/>
    <property type="match status" value="1"/>
</dbReference>
<organism evidence="8 9">
    <name type="scientific">Elysia chlorotica</name>
    <name type="common">Eastern emerald elysia</name>
    <name type="synonym">Sea slug</name>
    <dbReference type="NCBI Taxonomy" id="188477"/>
    <lineage>
        <taxon>Eukaryota</taxon>
        <taxon>Metazoa</taxon>
        <taxon>Spiralia</taxon>
        <taxon>Lophotrochozoa</taxon>
        <taxon>Mollusca</taxon>
        <taxon>Gastropoda</taxon>
        <taxon>Heterobranchia</taxon>
        <taxon>Euthyneura</taxon>
        <taxon>Panpulmonata</taxon>
        <taxon>Sacoglossa</taxon>
        <taxon>Placobranchoidea</taxon>
        <taxon>Plakobranchidae</taxon>
        <taxon>Elysia</taxon>
    </lineage>
</organism>
<feature type="domain" description="GST N-terminal" evidence="6">
    <location>
        <begin position="1"/>
        <end position="82"/>
    </location>
</feature>
<dbReference type="EMBL" id="RQTK01000161">
    <property type="protein sequence ID" value="RUS85730.1"/>
    <property type="molecule type" value="Genomic_DNA"/>
</dbReference>